<feature type="region of interest" description="Disordered" evidence="4">
    <location>
        <begin position="788"/>
        <end position="879"/>
    </location>
</feature>
<feature type="region of interest" description="Disordered" evidence="4">
    <location>
        <begin position="24"/>
        <end position="55"/>
    </location>
</feature>
<sequence length="1096" mass="122988">MNNNTSGGPEHKTVLRQSLRTKWLKELDQSPNAKDAITNTGDEKDGGGGKDDGTGALEEKLLAAARDGNEEVVRDLLQKEEEIKINATDVDGRSALHLAAKSGHQKVVQELLKTSNRIGIIHQLWNLKDNYGETALHLASSYDWKEVVQELLNASYGTEIINDLLISKTKSGRTALHLASAGGYKEVVQELLNASDRTGTTKDLLISKENEGSTALHLASWRGHEEAIKELLNTNYGLRSEYLNLKDEDGRTALHIACKGRDESVKVLLDRKAEISLQTANGKTPLMEAIWHSHESIVELLVENGADIKTHSNNYSILTAAYYGPKTDKIVQYLLDKDLDVNEKDPDGWAPIHTALWVKSDASLAVVKLLISRGANPEAQNSWKKTPLHLALEERNQETIRLILENSQNVDIADEEGLTPLHVGAERQNEEAIELLVEKSTNLEATDKKGRTALHYAIQNKKVNKSNCKSIVTTLLNNYTPIDAPNADGETPLHWAVLYGGLEIVKLILRRNPNVNAYDHSKETALHKAHRCFVKEDRGRITEELLKKADIGAKCDAGQTALHKASEAGCTEEFIDARDTFTFTPLHLASKNGHGDTIKILLDYRADVEARLATTSKEPNRTALALAIGFLLQSKPKEEISESSKLAIFHLARESEKATKRNALYRAQMSLDILDQLTSVFEAMKPSDDRDDAYPKESDLEQTKFIWWAMEPERHHSLLAELKGKAKPLNKDEASLDLADDSVLQWAAYHGYYVVVYWLLRNSEPRPKDNEANNRKKAVYITGQMLQLAKRHKERSTAPPVEHSNEEDQQPKPRKKAAQSVPANNERTQDEMDSSGPNNDIQRFQYTLDMLRDPPIGTDNGATTGDCKAPSLQDKSDKESISRNYEATLVDFYSRGSRVDLFRRQRPIFDVIYETDNGGPDGVMKMATSILKEVNPGDSLETENDRKEGGLRLRWIHLPANNHVVQRVCHDNKQSERHHATLRDFLRGSWREMPLGDSSAKFMNPCFVNESRKSDPLNAKGGGTRGERRHDRRIGETEKKHDETEDEQEQEMDQGDQEDNVTFKENRDPEKTQKPTTNTGSAICKSIRTNFIQFLS</sequence>
<feature type="region of interest" description="Disordered" evidence="4">
    <location>
        <begin position="1008"/>
        <end position="1084"/>
    </location>
</feature>
<protein>
    <submittedName>
        <fullName evidence="5">Ankyrin repeat-containing protein, putative</fullName>
    </submittedName>
</protein>
<feature type="repeat" description="ANK" evidence="3">
    <location>
        <begin position="449"/>
        <end position="487"/>
    </location>
</feature>
<dbReference type="PRINTS" id="PR01415">
    <property type="entry name" value="ANKYRIN"/>
</dbReference>
<feature type="compositionally biased region" description="Polar residues" evidence="4">
    <location>
        <begin position="1074"/>
        <end position="1084"/>
    </location>
</feature>
<dbReference type="VEuPathDB" id="FungiDB:PMAA_004710"/>
<evidence type="ECO:0000256" key="2">
    <source>
        <dbReference type="ARBA" id="ARBA00023043"/>
    </source>
</evidence>
<organism evidence="5 6">
    <name type="scientific">Talaromyces marneffei (strain ATCC 18224 / CBS 334.59 / QM 7333)</name>
    <name type="common">Penicillium marneffei</name>
    <dbReference type="NCBI Taxonomy" id="441960"/>
    <lineage>
        <taxon>Eukaryota</taxon>
        <taxon>Fungi</taxon>
        <taxon>Dikarya</taxon>
        <taxon>Ascomycota</taxon>
        <taxon>Pezizomycotina</taxon>
        <taxon>Eurotiomycetes</taxon>
        <taxon>Eurotiomycetidae</taxon>
        <taxon>Eurotiales</taxon>
        <taxon>Trichocomaceae</taxon>
        <taxon>Talaromyces</taxon>
        <taxon>Talaromyces sect. Talaromyces</taxon>
    </lineage>
</organism>
<proteinExistence type="predicted"/>
<evidence type="ECO:0000256" key="4">
    <source>
        <dbReference type="SAM" id="MobiDB-lite"/>
    </source>
</evidence>
<keyword evidence="6" id="KW-1185">Reference proteome</keyword>
<dbReference type="HOGENOM" id="CLU_283860_0_0_1"/>
<feature type="compositionally biased region" description="Basic and acidic residues" evidence="4">
    <location>
        <begin position="1061"/>
        <end position="1073"/>
    </location>
</feature>
<evidence type="ECO:0000313" key="5">
    <source>
        <dbReference type="EMBL" id="EEA19692.1"/>
    </source>
</evidence>
<feature type="repeat" description="ANK" evidence="3">
    <location>
        <begin position="488"/>
        <end position="520"/>
    </location>
</feature>
<dbReference type="PhylomeDB" id="B6QTF7"/>
<dbReference type="EMBL" id="DS995905">
    <property type="protein sequence ID" value="EEA19692.1"/>
    <property type="molecule type" value="Genomic_DNA"/>
</dbReference>
<evidence type="ECO:0000313" key="6">
    <source>
        <dbReference type="Proteomes" id="UP000001294"/>
    </source>
</evidence>
<reference evidence="6" key="1">
    <citation type="journal article" date="2015" name="Genome Announc.">
        <title>Genome sequence of the AIDS-associated pathogen Penicillium marneffei (ATCC18224) and its near taxonomic relative Talaromyces stipitatus (ATCC10500).</title>
        <authorList>
            <person name="Nierman W.C."/>
            <person name="Fedorova-Abrams N.D."/>
            <person name="Andrianopoulos A."/>
        </authorList>
    </citation>
    <scope>NUCLEOTIDE SEQUENCE [LARGE SCALE GENOMIC DNA]</scope>
    <source>
        <strain evidence="6">ATCC 18224 / CBS 334.59 / QM 7333</strain>
    </source>
</reference>
<keyword evidence="1" id="KW-0677">Repeat</keyword>
<feature type="repeat" description="ANK" evidence="3">
    <location>
        <begin position="131"/>
        <end position="163"/>
    </location>
</feature>
<dbReference type="SUPFAM" id="SSF48403">
    <property type="entry name" value="Ankyrin repeat"/>
    <property type="match status" value="2"/>
</dbReference>
<feature type="repeat" description="ANK" evidence="3">
    <location>
        <begin position="171"/>
        <end position="203"/>
    </location>
</feature>
<dbReference type="Gene3D" id="1.25.40.20">
    <property type="entry name" value="Ankyrin repeat-containing domain"/>
    <property type="match status" value="5"/>
</dbReference>
<evidence type="ECO:0000256" key="1">
    <source>
        <dbReference type="ARBA" id="ARBA00022737"/>
    </source>
</evidence>
<dbReference type="PANTHER" id="PTHR24198">
    <property type="entry name" value="ANKYRIN REPEAT AND PROTEIN KINASE DOMAIN-CONTAINING PROTEIN"/>
    <property type="match status" value="1"/>
</dbReference>
<dbReference type="PROSITE" id="PS50297">
    <property type="entry name" value="ANK_REP_REGION"/>
    <property type="match status" value="9"/>
</dbReference>
<keyword evidence="2 3" id="KW-0040">ANK repeat</keyword>
<feature type="repeat" description="ANK" evidence="3">
    <location>
        <begin position="347"/>
        <end position="382"/>
    </location>
</feature>
<feature type="compositionally biased region" description="Basic and acidic residues" evidence="4">
    <location>
        <begin position="1025"/>
        <end position="1043"/>
    </location>
</feature>
<dbReference type="PANTHER" id="PTHR24198:SF165">
    <property type="entry name" value="ANKYRIN REPEAT-CONTAINING PROTEIN-RELATED"/>
    <property type="match status" value="1"/>
</dbReference>
<dbReference type="Pfam" id="PF12796">
    <property type="entry name" value="Ank_2"/>
    <property type="match status" value="6"/>
</dbReference>
<name>B6QTF7_TALMQ</name>
<dbReference type="SMART" id="SM00248">
    <property type="entry name" value="ANK"/>
    <property type="match status" value="15"/>
</dbReference>
<feature type="compositionally biased region" description="Polar residues" evidence="4">
    <location>
        <begin position="835"/>
        <end position="845"/>
    </location>
</feature>
<gene>
    <name evidence="5" type="ORF">PMAA_004710</name>
</gene>
<feature type="repeat" description="ANK" evidence="3">
    <location>
        <begin position="581"/>
        <end position="613"/>
    </location>
</feature>
<dbReference type="Proteomes" id="UP000001294">
    <property type="component" value="Unassembled WGS sequence"/>
</dbReference>
<feature type="repeat" description="ANK" evidence="3">
    <location>
        <begin position="383"/>
        <end position="415"/>
    </location>
</feature>
<dbReference type="InterPro" id="IPR036770">
    <property type="entry name" value="Ankyrin_rpt-contain_sf"/>
</dbReference>
<feature type="repeat" description="ANK" evidence="3">
    <location>
        <begin position="416"/>
        <end position="448"/>
    </location>
</feature>
<feature type="compositionally biased region" description="Basic and acidic residues" evidence="4">
    <location>
        <begin position="41"/>
        <end position="55"/>
    </location>
</feature>
<dbReference type="InterPro" id="IPR002110">
    <property type="entry name" value="Ankyrin_rpt"/>
</dbReference>
<evidence type="ECO:0000256" key="3">
    <source>
        <dbReference type="PROSITE-ProRule" id="PRU00023"/>
    </source>
</evidence>
<accession>B6QTF7</accession>
<feature type="repeat" description="ANK" evidence="3">
    <location>
        <begin position="281"/>
        <end position="313"/>
    </location>
</feature>
<dbReference type="AlphaFoldDB" id="B6QTF7"/>
<feature type="repeat" description="ANK" evidence="3">
    <location>
        <begin position="91"/>
        <end position="123"/>
    </location>
</feature>
<feature type="compositionally biased region" description="Acidic residues" evidence="4">
    <location>
        <begin position="1044"/>
        <end position="1059"/>
    </location>
</feature>
<dbReference type="PROSITE" id="PS50088">
    <property type="entry name" value="ANK_REPEAT"/>
    <property type="match status" value="11"/>
</dbReference>
<feature type="repeat" description="ANK" evidence="3">
    <location>
        <begin position="211"/>
        <end position="233"/>
    </location>
</feature>